<dbReference type="InterPro" id="IPR051595">
    <property type="entry name" value="GH25_Enzymes"/>
</dbReference>
<dbReference type="EMBL" id="JAPDFW010000092">
    <property type="protein sequence ID" value="KAJ5071007.1"/>
    <property type="molecule type" value="Genomic_DNA"/>
</dbReference>
<dbReference type="PANTHER" id="PTHR23208">
    <property type="entry name" value="LYSOZYME PROTEIN"/>
    <property type="match status" value="1"/>
</dbReference>
<dbReference type="GO" id="GO:0007165">
    <property type="term" value="P:signal transduction"/>
    <property type="evidence" value="ECO:0007669"/>
    <property type="project" value="TreeGrafter"/>
</dbReference>
<dbReference type="GO" id="GO:0098609">
    <property type="term" value="P:cell-cell adhesion"/>
    <property type="evidence" value="ECO:0007669"/>
    <property type="project" value="TreeGrafter"/>
</dbReference>
<dbReference type="AlphaFoldDB" id="A0A9Q0R8E4"/>
<reference evidence="4" key="1">
    <citation type="submission" date="2022-10" db="EMBL/GenBank/DDBJ databases">
        <title>Novel sulphate-reducing endosymbionts in the free-living metamonad Anaeramoeba.</title>
        <authorList>
            <person name="Jerlstrom-Hultqvist J."/>
            <person name="Cepicka I."/>
            <person name="Gallot-Lavallee L."/>
            <person name="Salas-Leiva D."/>
            <person name="Curtis B.A."/>
            <person name="Zahonova K."/>
            <person name="Pipaliya S."/>
            <person name="Dacks J."/>
            <person name="Roger A.J."/>
        </authorList>
    </citation>
    <scope>NUCLEOTIDE SEQUENCE</scope>
    <source>
        <strain evidence="4">BMAN</strain>
    </source>
</reference>
<dbReference type="OrthoDB" id="2251794at2759"/>
<evidence type="ECO:0000256" key="3">
    <source>
        <dbReference type="SAM" id="SignalP"/>
    </source>
</evidence>
<dbReference type="OMA" id="WSSPAMK"/>
<keyword evidence="5" id="KW-1185">Reference proteome</keyword>
<dbReference type="GO" id="GO:0003796">
    <property type="term" value="F:lysozyme activity"/>
    <property type="evidence" value="ECO:0007669"/>
    <property type="project" value="InterPro"/>
</dbReference>
<dbReference type="Gene3D" id="3.20.20.80">
    <property type="entry name" value="Glycosidases"/>
    <property type="match status" value="1"/>
</dbReference>
<sequence length="221" mass="24104">MKLLFLIFGLLILQTVFSTSGLDISQADCGSISLSEWKCFAQNGKSFAIVEAFDGGYGIGSHVKDCVANAWSAGFAHVDVYAFMCPNCAGNNPPSSAVEKLVGYLSANRVNYGMLWFDIEQCSGCWNDASSNVAFIKEAVEKAQQLGVNVGIYSSEGEWSATVGSSSAFSNLPLWYAHYDGEPNFNDQWAYSFGGWSSPAMKQYYDSSSVCYSNVDVDWYP</sequence>
<dbReference type="CDD" id="cd06416">
    <property type="entry name" value="GH25_Lys1-like"/>
    <property type="match status" value="1"/>
</dbReference>
<dbReference type="Pfam" id="PF01183">
    <property type="entry name" value="Glyco_hydro_25"/>
    <property type="match status" value="1"/>
</dbReference>
<gene>
    <name evidence="4" type="ORF">M0811_01989</name>
</gene>
<evidence type="ECO:0000256" key="2">
    <source>
        <dbReference type="ARBA" id="ARBA00022729"/>
    </source>
</evidence>
<dbReference type="GO" id="GO:0016998">
    <property type="term" value="P:cell wall macromolecule catabolic process"/>
    <property type="evidence" value="ECO:0007669"/>
    <property type="project" value="InterPro"/>
</dbReference>
<dbReference type="SUPFAM" id="SSF51445">
    <property type="entry name" value="(Trans)glycosidases"/>
    <property type="match status" value="1"/>
</dbReference>
<dbReference type="InterPro" id="IPR017853">
    <property type="entry name" value="GH"/>
</dbReference>
<comment type="caution">
    <text evidence="4">The sequence shown here is derived from an EMBL/GenBank/DDBJ whole genome shotgun (WGS) entry which is preliminary data.</text>
</comment>
<evidence type="ECO:0000313" key="5">
    <source>
        <dbReference type="Proteomes" id="UP001149090"/>
    </source>
</evidence>
<keyword evidence="2 3" id="KW-0732">Signal</keyword>
<feature type="signal peptide" evidence="3">
    <location>
        <begin position="1"/>
        <end position="18"/>
    </location>
</feature>
<dbReference type="GO" id="GO:0009253">
    <property type="term" value="P:peptidoglycan catabolic process"/>
    <property type="evidence" value="ECO:0007669"/>
    <property type="project" value="InterPro"/>
</dbReference>
<evidence type="ECO:0000256" key="1">
    <source>
        <dbReference type="ARBA" id="ARBA00010646"/>
    </source>
</evidence>
<organism evidence="4 5">
    <name type="scientific">Anaeramoeba ignava</name>
    <name type="common">Anaerobic marine amoeba</name>
    <dbReference type="NCBI Taxonomy" id="1746090"/>
    <lineage>
        <taxon>Eukaryota</taxon>
        <taxon>Metamonada</taxon>
        <taxon>Anaeramoebidae</taxon>
        <taxon>Anaeramoeba</taxon>
    </lineage>
</organism>
<comment type="similarity">
    <text evidence="1">Belongs to the glycosyl hydrolase 25 family.</text>
</comment>
<dbReference type="GO" id="GO:0048870">
    <property type="term" value="P:cell motility"/>
    <property type="evidence" value="ECO:0007669"/>
    <property type="project" value="TreeGrafter"/>
</dbReference>
<proteinExistence type="inferred from homology"/>
<feature type="chain" id="PRO_5040378368" evidence="3">
    <location>
        <begin position="19"/>
        <end position="221"/>
    </location>
</feature>
<accession>A0A9Q0R8E4</accession>
<protein>
    <submittedName>
        <fullName evidence="4">Gh family 25 lysozyme 3-related</fullName>
    </submittedName>
</protein>
<evidence type="ECO:0000313" key="4">
    <source>
        <dbReference type="EMBL" id="KAJ5071007.1"/>
    </source>
</evidence>
<dbReference type="GO" id="GO:0042593">
    <property type="term" value="P:glucose homeostasis"/>
    <property type="evidence" value="ECO:0007669"/>
    <property type="project" value="TreeGrafter"/>
</dbReference>
<dbReference type="PROSITE" id="PS51904">
    <property type="entry name" value="GLYCOSYL_HYDROL_F25_2"/>
    <property type="match status" value="1"/>
</dbReference>
<dbReference type="InterPro" id="IPR002053">
    <property type="entry name" value="Glyco_hydro_25"/>
</dbReference>
<dbReference type="Proteomes" id="UP001149090">
    <property type="component" value="Unassembled WGS sequence"/>
</dbReference>
<dbReference type="PANTHER" id="PTHR23208:SF11">
    <property type="entry name" value="COUNTING FACTOR 45-1-RELATED"/>
    <property type="match status" value="1"/>
</dbReference>
<name>A0A9Q0R8E4_ANAIG</name>